<organism evidence="6">
    <name type="scientific">Zea mays</name>
    <name type="common">Maize</name>
    <dbReference type="NCBI Taxonomy" id="4577"/>
    <lineage>
        <taxon>Eukaryota</taxon>
        <taxon>Viridiplantae</taxon>
        <taxon>Streptophyta</taxon>
        <taxon>Embryophyta</taxon>
        <taxon>Tracheophyta</taxon>
        <taxon>Spermatophyta</taxon>
        <taxon>Magnoliopsida</taxon>
        <taxon>Liliopsida</taxon>
        <taxon>Poales</taxon>
        <taxon>Poaceae</taxon>
        <taxon>PACMAD clade</taxon>
        <taxon>Panicoideae</taxon>
        <taxon>Andropogonodae</taxon>
        <taxon>Andropogoneae</taxon>
        <taxon>Tripsacinae</taxon>
        <taxon>Zea</taxon>
    </lineage>
</organism>
<evidence type="ECO:0000256" key="2">
    <source>
        <dbReference type="ARBA" id="ARBA00022729"/>
    </source>
</evidence>
<dbReference type="PANTHER" id="PTHR47988">
    <property type="entry name" value="SOMATIC EMBRYOGENESIS RECEPTOR KINASE 1"/>
    <property type="match status" value="1"/>
</dbReference>
<dbReference type="InterPro" id="IPR032675">
    <property type="entry name" value="LRR_dom_sf"/>
</dbReference>
<feature type="domain" description="Leucine-rich repeat-containing N-terminal plant-type" evidence="5">
    <location>
        <begin position="31"/>
        <end position="70"/>
    </location>
</feature>
<feature type="chain" id="PRO_5018073322" evidence="4">
    <location>
        <begin position="31"/>
        <end position="228"/>
    </location>
</feature>
<dbReference type="AlphaFoldDB" id="A0A3L6EEC8"/>
<gene>
    <name evidence="6" type="primary">LRR1_4</name>
    <name evidence="6" type="ORF">Zm00014a_029627</name>
</gene>
<evidence type="ECO:0000256" key="4">
    <source>
        <dbReference type="SAM" id="SignalP"/>
    </source>
</evidence>
<evidence type="ECO:0000313" key="6">
    <source>
        <dbReference type="EMBL" id="PWZ19409.1"/>
    </source>
</evidence>
<dbReference type="Pfam" id="PF08263">
    <property type="entry name" value="LRRNT_2"/>
    <property type="match status" value="1"/>
</dbReference>
<dbReference type="Proteomes" id="UP000251960">
    <property type="component" value="Chromosome 6"/>
</dbReference>
<sequence length="228" mass="24509">MEVTGTRRALPIAAFALMAMALAFLEPVLASRDGDALTALRKGLEDPDGALTDWDPNLVDPCTWFHVVCNGNNRVIRLDLGRLNLSGPLAPELGQLDQLQYMFALLIFLLCFGPEIFSCPLISGPIPSEFGSLVNLISLDLSSNSISGAIPAALGNAKSLKFLRLDHNRLTGPIPRELAGLPNLGIVDFSNNDLCGAIPTDGAFQNIPRSSFDNNPRLHEGGEFEPNC</sequence>
<dbReference type="InterPro" id="IPR013210">
    <property type="entry name" value="LRR_N_plant-typ"/>
</dbReference>
<dbReference type="InterPro" id="IPR001611">
    <property type="entry name" value="Leu-rich_rpt"/>
</dbReference>
<keyword evidence="3" id="KW-0677">Repeat</keyword>
<proteinExistence type="predicted"/>
<dbReference type="ExpressionAtlas" id="A0A3L6EEC8">
    <property type="expression patterns" value="baseline and differential"/>
</dbReference>
<accession>A0A3L6EEC8</accession>
<dbReference type="Gene3D" id="3.80.10.10">
    <property type="entry name" value="Ribonuclease Inhibitor"/>
    <property type="match status" value="1"/>
</dbReference>
<keyword evidence="2 4" id="KW-0732">Signal</keyword>
<dbReference type="EMBL" id="NCVQ01000007">
    <property type="protein sequence ID" value="PWZ19409.1"/>
    <property type="molecule type" value="Genomic_DNA"/>
</dbReference>
<evidence type="ECO:0000256" key="3">
    <source>
        <dbReference type="ARBA" id="ARBA00022737"/>
    </source>
</evidence>
<protein>
    <submittedName>
        <fullName evidence="6">Leucine-rich repeat protein 1</fullName>
    </submittedName>
</protein>
<feature type="signal peptide" evidence="4">
    <location>
        <begin position="1"/>
        <end position="30"/>
    </location>
</feature>
<dbReference type="FunFam" id="3.80.10.10:FF:000024">
    <property type="entry name" value="Somatic embryogenesis receptor kinase 1"/>
    <property type="match status" value="1"/>
</dbReference>
<dbReference type="Pfam" id="PF13855">
    <property type="entry name" value="LRR_8"/>
    <property type="match status" value="1"/>
</dbReference>
<evidence type="ECO:0000259" key="5">
    <source>
        <dbReference type="Pfam" id="PF08263"/>
    </source>
</evidence>
<dbReference type="SUPFAM" id="SSF52058">
    <property type="entry name" value="L domain-like"/>
    <property type="match status" value="1"/>
</dbReference>
<name>A0A3L6EEC8_MAIZE</name>
<comment type="caution">
    <text evidence="6">The sequence shown here is derived from an EMBL/GenBank/DDBJ whole genome shotgun (WGS) entry which is preliminary data.</text>
</comment>
<reference evidence="6" key="1">
    <citation type="journal article" date="2018" name="Nat. Genet.">
        <title>Extensive intraspecific gene order and gene structural variations between Mo17 and other maize genomes.</title>
        <authorList>
            <person name="Sun S."/>
            <person name="Zhou Y."/>
            <person name="Chen J."/>
            <person name="Shi J."/>
            <person name="Zhao H."/>
            <person name="Zhao H."/>
            <person name="Song W."/>
            <person name="Zhang M."/>
            <person name="Cui Y."/>
            <person name="Dong X."/>
            <person name="Liu H."/>
            <person name="Ma X."/>
            <person name="Jiao Y."/>
            <person name="Wang B."/>
            <person name="Wei X."/>
            <person name="Stein J.C."/>
            <person name="Glaubitz J.C."/>
            <person name="Lu F."/>
            <person name="Yu G."/>
            <person name="Liang C."/>
            <person name="Fengler K."/>
            <person name="Li B."/>
            <person name="Rafalski A."/>
            <person name="Schnable P.S."/>
            <person name="Ware D.H."/>
            <person name="Buckler E.S."/>
            <person name="Lai J."/>
        </authorList>
    </citation>
    <scope>NUCLEOTIDE SEQUENCE [LARGE SCALE GENOMIC DNA]</scope>
    <source>
        <tissue evidence="6">Seedling</tissue>
    </source>
</reference>
<keyword evidence="1" id="KW-0433">Leucine-rich repeat</keyword>
<evidence type="ECO:0000256" key="1">
    <source>
        <dbReference type="ARBA" id="ARBA00022614"/>
    </source>
</evidence>